<dbReference type="InterPro" id="IPR007922">
    <property type="entry name" value="DciA-like"/>
</dbReference>
<dbReference type="Proteomes" id="UP001202550">
    <property type="component" value="Unassembled WGS sequence"/>
</dbReference>
<dbReference type="EMBL" id="JALZWP010000004">
    <property type="protein sequence ID" value="MCL1628306.1"/>
    <property type="molecule type" value="Genomic_DNA"/>
</dbReference>
<dbReference type="PIRSF" id="PIRSF032064">
    <property type="entry name" value="UCP032064"/>
    <property type="match status" value="1"/>
</dbReference>
<sequence>MPPKTERRMRGFQPAASLLGPQIRKVGEARGFAVSRLLTHWAEIAGPDIAACARPVKIGYTKGGFGATLTLLTTGPAAPMVQMQLPRLRDKVNACYGYNAISRITITQTAPTGFAEGQAQFTPAPKVPPKAPDARVVATAQAVTGGVTDESLRAALERLATNVLSKHERTQGKTR</sequence>
<organism evidence="1 2">
    <name type="scientific">Roseinatronobacter domitianus</name>
    <dbReference type="NCBI Taxonomy" id="2940293"/>
    <lineage>
        <taxon>Bacteria</taxon>
        <taxon>Pseudomonadati</taxon>
        <taxon>Pseudomonadota</taxon>
        <taxon>Alphaproteobacteria</taxon>
        <taxon>Rhodobacterales</taxon>
        <taxon>Paracoccaceae</taxon>
        <taxon>Roseinatronobacter</taxon>
    </lineage>
</organism>
<dbReference type="InterPro" id="IPR010593">
    <property type="entry name" value="DUF1159"/>
</dbReference>
<reference evidence="1 2" key="1">
    <citation type="submission" date="2022-05" db="EMBL/GenBank/DDBJ databases">
        <title>Seasonal and diel survey of microbial diversity of the Tyrrhenian coast.</title>
        <authorList>
            <person name="Gattoni G."/>
            <person name="Corral P."/>
        </authorList>
    </citation>
    <scope>NUCLEOTIDE SEQUENCE [LARGE SCALE GENOMIC DNA]</scope>
    <source>
        <strain evidence="1 2">V10</strain>
    </source>
</reference>
<dbReference type="Pfam" id="PF05258">
    <property type="entry name" value="DciA"/>
    <property type="match status" value="1"/>
</dbReference>
<protein>
    <submittedName>
        <fullName evidence="1">DUF721 domain-containing protein</fullName>
    </submittedName>
</protein>
<evidence type="ECO:0000313" key="1">
    <source>
        <dbReference type="EMBL" id="MCL1628306.1"/>
    </source>
</evidence>
<gene>
    <name evidence="1" type="ORF">M3N55_06140</name>
</gene>
<comment type="caution">
    <text evidence="1">The sequence shown here is derived from an EMBL/GenBank/DDBJ whole genome shotgun (WGS) entry which is preliminary data.</text>
</comment>
<evidence type="ECO:0000313" key="2">
    <source>
        <dbReference type="Proteomes" id="UP001202550"/>
    </source>
</evidence>
<dbReference type="RefSeq" id="WP_249057448.1">
    <property type="nucleotide sequence ID" value="NZ_JALZWP010000004.1"/>
</dbReference>
<keyword evidence="2" id="KW-1185">Reference proteome</keyword>
<accession>A0ABT0M0B4</accession>
<proteinExistence type="predicted"/>
<name>A0ABT0M0B4_9RHOB</name>